<dbReference type="InterPro" id="IPR007278">
    <property type="entry name" value="DUF397"/>
</dbReference>
<dbReference type="GeneID" id="96650624"/>
<feature type="domain" description="DUF397" evidence="1">
    <location>
        <begin position="35"/>
        <end position="89"/>
    </location>
</feature>
<dbReference type="Proteomes" id="UP000475666">
    <property type="component" value="Unassembled WGS sequence"/>
</dbReference>
<organism evidence="2 3">
    <name type="scientific">Streptomyces rubrogriseus</name>
    <dbReference type="NCBI Taxonomy" id="194673"/>
    <lineage>
        <taxon>Bacteria</taxon>
        <taxon>Bacillati</taxon>
        <taxon>Actinomycetota</taxon>
        <taxon>Actinomycetes</taxon>
        <taxon>Kitasatosporales</taxon>
        <taxon>Streptomycetaceae</taxon>
        <taxon>Streptomyces</taxon>
        <taxon>Streptomyces violaceoruber group</taxon>
    </lineage>
</organism>
<accession>A0A6G3TDS8</accession>
<dbReference type="AlphaFoldDB" id="A0A6G3TDS8"/>
<reference evidence="2 3" key="1">
    <citation type="submission" date="2020-01" db="EMBL/GenBank/DDBJ databases">
        <title>Insect and environment-associated Actinomycetes.</title>
        <authorList>
            <person name="Currrie C."/>
            <person name="Chevrette M."/>
            <person name="Carlson C."/>
            <person name="Stubbendieck R."/>
            <person name="Wendt-Pienkowski E."/>
        </authorList>
    </citation>
    <scope>NUCLEOTIDE SEQUENCE [LARGE SCALE GENOMIC DNA]</scope>
    <source>
        <strain evidence="2 3">SID7739</strain>
    </source>
</reference>
<evidence type="ECO:0000313" key="3">
    <source>
        <dbReference type="Proteomes" id="UP000475666"/>
    </source>
</evidence>
<gene>
    <name evidence="2" type="ORF">G3I66_15680</name>
</gene>
<name>A0A6G3TDS8_9ACTN</name>
<evidence type="ECO:0000313" key="2">
    <source>
        <dbReference type="EMBL" id="NEC34605.1"/>
    </source>
</evidence>
<protein>
    <submittedName>
        <fullName evidence="2">DUF397 domain-containing protein</fullName>
    </submittedName>
</protein>
<sequence>MREYDLTDARWTKSTYSNGQGGDCLEVAQDFPGAARWRKSSYSGGSGGEDCLEVTDAVPGVIPVRDSKVTGGPVVVVGAAAWVDFVRGLVG</sequence>
<evidence type="ECO:0000259" key="1">
    <source>
        <dbReference type="Pfam" id="PF04149"/>
    </source>
</evidence>
<dbReference type="Pfam" id="PF04149">
    <property type="entry name" value="DUF397"/>
    <property type="match status" value="2"/>
</dbReference>
<dbReference type="RefSeq" id="WP_109033002.1">
    <property type="nucleotide sequence ID" value="NZ_BEWD01000007.1"/>
</dbReference>
<dbReference type="EMBL" id="JAAGMQ010000450">
    <property type="protein sequence ID" value="NEC34605.1"/>
    <property type="molecule type" value="Genomic_DNA"/>
</dbReference>
<proteinExistence type="predicted"/>
<feature type="domain" description="DUF397" evidence="1">
    <location>
        <begin position="9"/>
        <end position="29"/>
    </location>
</feature>
<comment type="caution">
    <text evidence="2">The sequence shown here is derived from an EMBL/GenBank/DDBJ whole genome shotgun (WGS) entry which is preliminary data.</text>
</comment>